<reference evidence="1 2" key="1">
    <citation type="submission" date="2017-04" db="EMBL/GenBank/DDBJ databases">
        <title>Draft genome sequence of Tuber borchii Vittad., a whitish edible truffle.</title>
        <authorList>
            <consortium name="DOE Joint Genome Institute"/>
            <person name="Murat C."/>
            <person name="Kuo A."/>
            <person name="Barry K.W."/>
            <person name="Clum A."/>
            <person name="Dockter R.B."/>
            <person name="Fauchery L."/>
            <person name="Iotti M."/>
            <person name="Kohler A."/>
            <person name="Labutti K."/>
            <person name="Lindquist E.A."/>
            <person name="Lipzen A."/>
            <person name="Ohm R.A."/>
            <person name="Wang M."/>
            <person name="Grigoriev I.V."/>
            <person name="Zambonelli A."/>
            <person name="Martin F.M."/>
        </authorList>
    </citation>
    <scope>NUCLEOTIDE SEQUENCE [LARGE SCALE GENOMIC DNA]</scope>
    <source>
        <strain evidence="1 2">Tbo3840</strain>
    </source>
</reference>
<evidence type="ECO:0000313" key="1">
    <source>
        <dbReference type="EMBL" id="PUU78502.1"/>
    </source>
</evidence>
<dbReference type="EMBL" id="NESQ01000118">
    <property type="protein sequence ID" value="PUU78502.1"/>
    <property type="molecule type" value="Genomic_DNA"/>
</dbReference>
<name>A0A2T6ZSN2_TUBBO</name>
<gene>
    <name evidence="1" type="ORF">B9Z19DRAFT_1142457</name>
</gene>
<comment type="caution">
    <text evidence="1">The sequence shown here is derived from an EMBL/GenBank/DDBJ whole genome shotgun (WGS) entry which is preliminary data.</text>
</comment>
<dbReference type="OrthoDB" id="7772923at2759"/>
<accession>A0A2T6ZSN2</accession>
<dbReference type="AlphaFoldDB" id="A0A2T6ZSN2"/>
<keyword evidence="2" id="KW-1185">Reference proteome</keyword>
<protein>
    <submittedName>
        <fullName evidence="1">Uncharacterized protein</fullName>
    </submittedName>
</protein>
<sequence>MSCPYSLPICAYGEKGKVDDKSTCTSGEEHFSDIAAAYRTELEILYDAGYRDVPVDDPMSVLILGLSYSTNFWILKVEGGCNRGSVSFDRAQILDAMVVNHQLTPWYSKGTP</sequence>
<evidence type="ECO:0000313" key="2">
    <source>
        <dbReference type="Proteomes" id="UP000244722"/>
    </source>
</evidence>
<dbReference type="InterPro" id="IPR038071">
    <property type="entry name" value="UROD/MetE-like_sf"/>
</dbReference>
<organism evidence="1 2">
    <name type="scientific">Tuber borchii</name>
    <name type="common">White truffle</name>
    <dbReference type="NCBI Taxonomy" id="42251"/>
    <lineage>
        <taxon>Eukaryota</taxon>
        <taxon>Fungi</taxon>
        <taxon>Dikarya</taxon>
        <taxon>Ascomycota</taxon>
        <taxon>Pezizomycotina</taxon>
        <taxon>Pezizomycetes</taxon>
        <taxon>Pezizales</taxon>
        <taxon>Tuberaceae</taxon>
        <taxon>Tuber</taxon>
    </lineage>
</organism>
<dbReference type="Proteomes" id="UP000244722">
    <property type="component" value="Unassembled WGS sequence"/>
</dbReference>
<proteinExistence type="predicted"/>
<dbReference type="SUPFAM" id="SSF51726">
    <property type="entry name" value="UROD/MetE-like"/>
    <property type="match status" value="1"/>
</dbReference>